<dbReference type="OrthoDB" id="5877408at2759"/>
<feature type="compositionally biased region" description="Basic and acidic residues" evidence="1">
    <location>
        <begin position="169"/>
        <end position="196"/>
    </location>
</feature>
<comment type="caution">
    <text evidence="2">The sequence shown here is derived from an EMBL/GenBank/DDBJ whole genome shotgun (WGS) entry which is preliminary data.</text>
</comment>
<feature type="region of interest" description="Disordered" evidence="1">
    <location>
        <begin position="1"/>
        <end position="196"/>
    </location>
</feature>
<dbReference type="GO" id="GO:0000281">
    <property type="term" value="P:mitotic cytokinesis"/>
    <property type="evidence" value="ECO:0007669"/>
    <property type="project" value="InterPro"/>
</dbReference>
<gene>
    <name evidence="2" type="ORF">BOKJ2_LOCUS8655</name>
</gene>
<dbReference type="InterPro" id="IPR026106">
    <property type="entry name" value="MAP9"/>
</dbReference>
<protein>
    <recommendedName>
        <fullName evidence="4">Coiled-coil domain-containing protein 34</fullName>
    </recommendedName>
</protein>
<evidence type="ECO:0000313" key="3">
    <source>
        <dbReference type="Proteomes" id="UP000614601"/>
    </source>
</evidence>
<dbReference type="PANTHER" id="PTHR14739:SF9">
    <property type="entry name" value="MICROTUBULE-ASSOCIATED PROTEIN 9"/>
    <property type="match status" value="1"/>
</dbReference>
<feature type="compositionally biased region" description="Polar residues" evidence="1">
    <location>
        <begin position="13"/>
        <end position="22"/>
    </location>
</feature>
<dbReference type="GO" id="GO:1902412">
    <property type="term" value="P:regulation of mitotic cytokinesis"/>
    <property type="evidence" value="ECO:0007669"/>
    <property type="project" value="TreeGrafter"/>
</dbReference>
<reference evidence="2" key="1">
    <citation type="submission" date="2020-09" db="EMBL/GenBank/DDBJ databases">
        <authorList>
            <person name="Kikuchi T."/>
        </authorList>
    </citation>
    <scope>NUCLEOTIDE SEQUENCE</scope>
    <source>
        <strain evidence="2">SH1</strain>
    </source>
</reference>
<dbReference type="Proteomes" id="UP000614601">
    <property type="component" value="Unassembled WGS sequence"/>
</dbReference>
<dbReference type="Proteomes" id="UP000783686">
    <property type="component" value="Unassembled WGS sequence"/>
</dbReference>
<keyword evidence="3" id="KW-1185">Reference proteome</keyword>
<feature type="region of interest" description="Disordered" evidence="1">
    <location>
        <begin position="215"/>
        <end position="237"/>
    </location>
</feature>
<dbReference type="GO" id="GO:0000235">
    <property type="term" value="C:astral microtubule"/>
    <property type="evidence" value="ECO:0007669"/>
    <property type="project" value="TreeGrafter"/>
</dbReference>
<evidence type="ECO:0000313" key="2">
    <source>
        <dbReference type="EMBL" id="CAD5219860.1"/>
    </source>
</evidence>
<accession>A0A811KVL2</accession>
<proteinExistence type="predicted"/>
<sequence length="357" mass="42887">MKNERRRRCLNLKTLQNGSKPQASKKPPTPATSASSTKSHTKRSQILPPTGKVNSIDQKNVVKRNTTPATIPKRSSASIRGQGFEPRAATSGKERSTSKPTVSMVLSNNSESYNMWLQRHLEKERQKKLEEKEKQKEEEERKKEQMENAERAFRQWQEENQRRFLSQKQRREREERESADKKEQEKLERRRNAEKTFETWKKRQEEKLREERIRRRQEERHRVHSAQEEKRRQKAENQKVYQKWVEQSLQRQREIRQMNLERELALRKQEDEEKAFKEGLASEAYHLWLEMKKKEKAFSESLAYKILDFEHESKKRWPTPWIPTGNTVPRRFVGTGNRRRTLEKPLSIVQQRAKSVY</sequence>
<dbReference type="AlphaFoldDB" id="A0A811KVL2"/>
<organism evidence="2 3">
    <name type="scientific">Bursaphelenchus okinawaensis</name>
    <dbReference type="NCBI Taxonomy" id="465554"/>
    <lineage>
        <taxon>Eukaryota</taxon>
        <taxon>Metazoa</taxon>
        <taxon>Ecdysozoa</taxon>
        <taxon>Nematoda</taxon>
        <taxon>Chromadorea</taxon>
        <taxon>Rhabditida</taxon>
        <taxon>Tylenchina</taxon>
        <taxon>Tylenchomorpha</taxon>
        <taxon>Aphelenchoidea</taxon>
        <taxon>Aphelenchoididae</taxon>
        <taxon>Bursaphelenchus</taxon>
    </lineage>
</organism>
<dbReference type="EMBL" id="CAJFCW020000004">
    <property type="protein sequence ID" value="CAG9112968.1"/>
    <property type="molecule type" value="Genomic_DNA"/>
</dbReference>
<feature type="compositionally biased region" description="Basic residues" evidence="1">
    <location>
        <begin position="1"/>
        <end position="10"/>
    </location>
</feature>
<dbReference type="PANTHER" id="PTHR14739">
    <property type="entry name" value="MICROTUBULE-ASSOCIATED PROTEIN 9"/>
    <property type="match status" value="1"/>
</dbReference>
<dbReference type="EMBL" id="CAJFDH010000004">
    <property type="protein sequence ID" value="CAD5219860.1"/>
    <property type="molecule type" value="Genomic_DNA"/>
</dbReference>
<evidence type="ECO:0008006" key="4">
    <source>
        <dbReference type="Google" id="ProtNLM"/>
    </source>
</evidence>
<feature type="compositionally biased region" description="Basic and acidic residues" evidence="1">
    <location>
        <begin position="119"/>
        <end position="162"/>
    </location>
</feature>
<dbReference type="GO" id="GO:0008017">
    <property type="term" value="F:microtubule binding"/>
    <property type="evidence" value="ECO:0007669"/>
    <property type="project" value="TreeGrafter"/>
</dbReference>
<feature type="compositionally biased region" description="Polar residues" evidence="1">
    <location>
        <begin position="98"/>
        <end position="115"/>
    </location>
</feature>
<evidence type="ECO:0000256" key="1">
    <source>
        <dbReference type="SAM" id="MobiDB-lite"/>
    </source>
</evidence>
<name>A0A811KVL2_9BILA</name>
<dbReference type="GO" id="GO:0090307">
    <property type="term" value="P:mitotic spindle assembly"/>
    <property type="evidence" value="ECO:0007669"/>
    <property type="project" value="TreeGrafter"/>
</dbReference>
<feature type="compositionally biased region" description="Polar residues" evidence="1">
    <location>
        <begin position="52"/>
        <end position="79"/>
    </location>
</feature>